<evidence type="ECO:0000313" key="2">
    <source>
        <dbReference type="Proteomes" id="UP000634668"/>
    </source>
</evidence>
<proteinExistence type="predicted"/>
<dbReference type="InterPro" id="IPR012657">
    <property type="entry name" value="23S_rRNA-intervening_sequence"/>
</dbReference>
<dbReference type="PIRSF" id="PIRSF035652">
    <property type="entry name" value="CHP02436"/>
    <property type="match status" value="1"/>
</dbReference>
<dbReference type="AlphaFoldDB" id="A0A918IYB8"/>
<dbReference type="Proteomes" id="UP000634668">
    <property type="component" value="Unassembled WGS sequence"/>
</dbReference>
<keyword evidence="2" id="KW-1185">Reference proteome</keyword>
<accession>A0A918IYB8</accession>
<comment type="caution">
    <text evidence="1">The sequence shown here is derived from an EMBL/GenBank/DDBJ whole genome shotgun (WGS) entry which is preliminary data.</text>
</comment>
<name>A0A918IYB8_9FLAO</name>
<protein>
    <submittedName>
        <fullName evidence="1">Four helix bundle protein</fullName>
    </submittedName>
</protein>
<dbReference type="NCBIfam" id="TIGR02436">
    <property type="entry name" value="four helix bundle protein"/>
    <property type="match status" value="1"/>
</dbReference>
<dbReference type="Gene3D" id="1.20.1440.60">
    <property type="entry name" value="23S rRNA-intervening sequence"/>
    <property type="match status" value="1"/>
</dbReference>
<dbReference type="PANTHER" id="PTHR38471">
    <property type="entry name" value="FOUR HELIX BUNDLE PROTEIN"/>
    <property type="match status" value="1"/>
</dbReference>
<dbReference type="SUPFAM" id="SSF158446">
    <property type="entry name" value="IVS-encoded protein-like"/>
    <property type="match status" value="1"/>
</dbReference>
<organism evidence="1 2">
    <name type="scientific">Arenibacter certesii</name>
    <dbReference type="NCBI Taxonomy" id="228955"/>
    <lineage>
        <taxon>Bacteria</taxon>
        <taxon>Pseudomonadati</taxon>
        <taxon>Bacteroidota</taxon>
        <taxon>Flavobacteriia</taxon>
        <taxon>Flavobacteriales</taxon>
        <taxon>Flavobacteriaceae</taxon>
        <taxon>Arenibacter</taxon>
    </lineage>
</organism>
<dbReference type="Pfam" id="PF05635">
    <property type="entry name" value="23S_rRNA_IVP"/>
    <property type="match status" value="1"/>
</dbReference>
<evidence type="ECO:0000313" key="1">
    <source>
        <dbReference type="EMBL" id="GGW38635.1"/>
    </source>
</evidence>
<sequence length="121" mass="13989">MRKDKENMIVKKTFDFSLEIIEYSVKLRALKKYEMASQLFRSRTSIGANTWEAQNGESKADFIHKFKLAAKEADETSYWIELCKASEHYPNPKPILFTELNLIILISSKILGTTKRSTLPN</sequence>
<dbReference type="EMBL" id="BMWP01000016">
    <property type="protein sequence ID" value="GGW38635.1"/>
    <property type="molecule type" value="Genomic_DNA"/>
</dbReference>
<reference evidence="1" key="1">
    <citation type="journal article" date="2014" name="Int. J. Syst. Evol. Microbiol.">
        <title>Complete genome sequence of Corynebacterium casei LMG S-19264T (=DSM 44701T), isolated from a smear-ripened cheese.</title>
        <authorList>
            <consortium name="US DOE Joint Genome Institute (JGI-PGF)"/>
            <person name="Walter F."/>
            <person name="Albersmeier A."/>
            <person name="Kalinowski J."/>
            <person name="Ruckert C."/>
        </authorList>
    </citation>
    <scope>NUCLEOTIDE SEQUENCE</scope>
    <source>
        <strain evidence="1">KCTC 12113</strain>
    </source>
</reference>
<dbReference type="InterPro" id="IPR036583">
    <property type="entry name" value="23S_rRNA_IVS_sf"/>
</dbReference>
<gene>
    <name evidence="1" type="ORF">GCM10007383_24210</name>
</gene>
<dbReference type="PANTHER" id="PTHR38471:SF2">
    <property type="entry name" value="FOUR HELIX BUNDLE PROTEIN"/>
    <property type="match status" value="1"/>
</dbReference>
<reference evidence="1" key="2">
    <citation type="submission" date="2020-09" db="EMBL/GenBank/DDBJ databases">
        <authorList>
            <person name="Sun Q."/>
            <person name="Kim S."/>
        </authorList>
    </citation>
    <scope>NUCLEOTIDE SEQUENCE</scope>
    <source>
        <strain evidence="1">KCTC 12113</strain>
    </source>
</reference>
<dbReference type="RefSeq" id="WP_026813602.1">
    <property type="nucleotide sequence ID" value="NZ_BMWP01000016.1"/>
</dbReference>